<feature type="domain" description="Proline dehydrogenase" evidence="2">
    <location>
        <begin position="95"/>
        <end position="392"/>
    </location>
</feature>
<sequence>MTASKSYNAPYSYSPVADEILDSFENTQIAYEQKSDLELNWSYFLFRMMNNDLLTKLGTTLTDMAFQFELPVDGFIKFTLFQQFCGGETLSECRTAVRKLGHFNVKSILDYSSEGDGDEESFDWAVEKILETLEVAQEDCNVPFIVFKPSGLAPTDILEAVSDGETLSGKEQAAYERVKARFYRLGKSAYDAGIPVMIDAEESWLQAAIDDLATEMMREFNREKCIVINTVQMYRKDRHDFLQKQFEQAEKENYFLGVKLVRGAYMEKERASADELGYESPIHDTKEDTDRNFNAALDFIISHIDRILLCSGSHNEESNAHLAQLMASHNIPKEHPHVLFSQLFGMGDHISFNLADKGYQVSKYVPYGPVKAVLAYLFRRAEENSSISGYVSRELRLLDKEMSRRHLPH</sequence>
<dbReference type="Proteomes" id="UP000001208">
    <property type="component" value="Chromosome"/>
</dbReference>
<name>B3QSL4_CHLT3</name>
<reference evidence="3 4" key="1">
    <citation type="submission" date="2008-06" db="EMBL/GenBank/DDBJ databases">
        <title>Complete sequence of Chloroherpeton thalassium ATCC 35110.</title>
        <authorList>
            <consortium name="US DOE Joint Genome Institute"/>
            <person name="Lucas S."/>
            <person name="Copeland A."/>
            <person name="Lapidus A."/>
            <person name="Glavina del Rio T."/>
            <person name="Dalin E."/>
            <person name="Tice H."/>
            <person name="Bruce D."/>
            <person name="Goodwin L."/>
            <person name="Pitluck S."/>
            <person name="Schmutz J."/>
            <person name="Larimer F."/>
            <person name="Land M."/>
            <person name="Hauser L."/>
            <person name="Kyrpides N."/>
            <person name="Mikhailova N."/>
            <person name="Liu Z."/>
            <person name="Li T."/>
            <person name="Zhao F."/>
            <person name="Overmann J."/>
            <person name="Bryant D.A."/>
            <person name="Richardson P."/>
        </authorList>
    </citation>
    <scope>NUCLEOTIDE SEQUENCE [LARGE SCALE GENOMIC DNA]</scope>
    <source>
        <strain evidence="4">ATCC 35110 / GB-78</strain>
    </source>
</reference>
<dbReference type="KEGG" id="cts:Ctha_1603"/>
<dbReference type="SUPFAM" id="SSF51730">
    <property type="entry name" value="FAD-linked oxidoreductase"/>
    <property type="match status" value="1"/>
</dbReference>
<dbReference type="eggNOG" id="COG0506">
    <property type="taxonomic scope" value="Bacteria"/>
</dbReference>
<dbReference type="PANTHER" id="PTHR13914:SF0">
    <property type="entry name" value="PROLINE DEHYDROGENASE 1, MITOCHONDRIAL"/>
    <property type="match status" value="1"/>
</dbReference>
<dbReference type="GO" id="GO:0004657">
    <property type="term" value="F:proline dehydrogenase activity"/>
    <property type="evidence" value="ECO:0007669"/>
    <property type="project" value="InterPro"/>
</dbReference>
<protein>
    <submittedName>
        <fullName evidence="3">Proline dehydrogenase</fullName>
    </submittedName>
</protein>
<dbReference type="EMBL" id="CP001100">
    <property type="protein sequence ID" value="ACF14061.1"/>
    <property type="molecule type" value="Genomic_DNA"/>
</dbReference>
<evidence type="ECO:0000256" key="1">
    <source>
        <dbReference type="ARBA" id="ARBA00023002"/>
    </source>
</evidence>
<gene>
    <name evidence="3" type="ordered locus">Ctha_1603</name>
</gene>
<dbReference type="HOGENOM" id="CLU_018202_3_0_10"/>
<dbReference type="AlphaFoldDB" id="B3QSL4"/>
<dbReference type="Gene3D" id="3.20.20.220">
    <property type="match status" value="1"/>
</dbReference>
<keyword evidence="1" id="KW-0560">Oxidoreductase</keyword>
<dbReference type="InterPro" id="IPR002872">
    <property type="entry name" value="Proline_DH_dom"/>
</dbReference>
<dbReference type="InterPro" id="IPR015659">
    <property type="entry name" value="Proline_oxidase"/>
</dbReference>
<dbReference type="GO" id="GO:0010133">
    <property type="term" value="P:L-proline catabolic process to L-glutamate"/>
    <property type="evidence" value="ECO:0007669"/>
    <property type="project" value="TreeGrafter"/>
</dbReference>
<evidence type="ECO:0000313" key="4">
    <source>
        <dbReference type="Proteomes" id="UP000001208"/>
    </source>
</evidence>
<proteinExistence type="predicted"/>
<dbReference type="RefSeq" id="WP_012500145.1">
    <property type="nucleotide sequence ID" value="NC_011026.1"/>
</dbReference>
<dbReference type="InterPro" id="IPR029041">
    <property type="entry name" value="FAD-linked_oxidoreductase-like"/>
</dbReference>
<evidence type="ECO:0000313" key="3">
    <source>
        <dbReference type="EMBL" id="ACF14061.1"/>
    </source>
</evidence>
<organism evidence="3 4">
    <name type="scientific">Chloroherpeton thalassium (strain ATCC 35110 / GB-78)</name>
    <dbReference type="NCBI Taxonomy" id="517418"/>
    <lineage>
        <taxon>Bacteria</taxon>
        <taxon>Pseudomonadati</taxon>
        <taxon>Chlorobiota</taxon>
        <taxon>Chlorobiia</taxon>
        <taxon>Chlorobiales</taxon>
        <taxon>Chloroherpetonaceae</taxon>
        <taxon>Chloroherpeton</taxon>
    </lineage>
</organism>
<dbReference type="OrthoDB" id="1401444at2"/>
<keyword evidence="4" id="KW-1185">Reference proteome</keyword>
<dbReference type="STRING" id="517418.Ctha_1603"/>
<accession>B3QSL4</accession>
<dbReference type="Pfam" id="PF01619">
    <property type="entry name" value="Pro_dh"/>
    <property type="match status" value="1"/>
</dbReference>
<dbReference type="PANTHER" id="PTHR13914">
    <property type="entry name" value="PROLINE OXIDASE"/>
    <property type="match status" value="1"/>
</dbReference>
<dbReference type="GO" id="GO:0071949">
    <property type="term" value="F:FAD binding"/>
    <property type="evidence" value="ECO:0007669"/>
    <property type="project" value="TreeGrafter"/>
</dbReference>
<evidence type="ECO:0000259" key="2">
    <source>
        <dbReference type="Pfam" id="PF01619"/>
    </source>
</evidence>